<proteinExistence type="predicted"/>
<dbReference type="InterPro" id="IPR050614">
    <property type="entry name" value="Synaptic_Scaffolding_LAP-MAGUK"/>
</dbReference>
<dbReference type="Gene3D" id="2.30.42.10">
    <property type="match status" value="2"/>
</dbReference>
<evidence type="ECO:0000313" key="4">
    <source>
        <dbReference type="Proteomes" id="UP000095280"/>
    </source>
</evidence>
<dbReference type="GO" id="GO:0045197">
    <property type="term" value="P:establishment or maintenance of epithelial cell apical/basal polarity"/>
    <property type="evidence" value="ECO:0007669"/>
    <property type="project" value="TreeGrafter"/>
</dbReference>
<dbReference type="GO" id="GO:0030054">
    <property type="term" value="C:cell junction"/>
    <property type="evidence" value="ECO:0007669"/>
    <property type="project" value="TreeGrafter"/>
</dbReference>
<protein>
    <submittedName>
        <fullName evidence="5">PDZ domain-containing protein</fullName>
    </submittedName>
</protein>
<dbReference type="WBParaSite" id="maker-unitig_17049-snap-gene-0.1-mRNA-1">
    <property type="protein sequence ID" value="maker-unitig_17049-snap-gene-0.1-mRNA-1"/>
    <property type="gene ID" value="maker-unitig_17049-snap-gene-0.1"/>
</dbReference>
<evidence type="ECO:0000313" key="5">
    <source>
        <dbReference type="WBParaSite" id="maker-unitig_17049-snap-gene-0.1-mRNA-1"/>
    </source>
</evidence>
<dbReference type="PROSITE" id="PS50106">
    <property type="entry name" value="PDZ"/>
    <property type="match status" value="2"/>
</dbReference>
<evidence type="ECO:0000256" key="1">
    <source>
        <dbReference type="ARBA" id="ARBA00004370"/>
    </source>
</evidence>
<feature type="domain" description="PDZ" evidence="3">
    <location>
        <begin position="71"/>
        <end position="130"/>
    </location>
</feature>
<evidence type="ECO:0000259" key="3">
    <source>
        <dbReference type="PROSITE" id="PS50106"/>
    </source>
</evidence>
<dbReference type="GO" id="GO:0016323">
    <property type="term" value="C:basolateral plasma membrane"/>
    <property type="evidence" value="ECO:0007669"/>
    <property type="project" value="TreeGrafter"/>
</dbReference>
<dbReference type="GO" id="GO:0043113">
    <property type="term" value="P:receptor clustering"/>
    <property type="evidence" value="ECO:0007669"/>
    <property type="project" value="TreeGrafter"/>
</dbReference>
<dbReference type="GO" id="GO:0098609">
    <property type="term" value="P:cell-cell adhesion"/>
    <property type="evidence" value="ECO:0007669"/>
    <property type="project" value="TreeGrafter"/>
</dbReference>
<dbReference type="SMART" id="SM00228">
    <property type="entry name" value="PDZ"/>
    <property type="match status" value="1"/>
</dbReference>
<comment type="subcellular location">
    <subcellularLocation>
        <location evidence="1">Membrane</location>
    </subcellularLocation>
</comment>
<feature type="domain" description="PDZ" evidence="3">
    <location>
        <begin position="132"/>
        <end position="175"/>
    </location>
</feature>
<dbReference type="InterPro" id="IPR036034">
    <property type="entry name" value="PDZ_sf"/>
</dbReference>
<sequence>IRDLKHDLIVPHSHGVAAPSPAAPKAHLGCTFQGPRSALHSHLLWECAYRTERRLAAGQLAKQSAGLSAVTFQLSNSAAGRHDLGVSFSCIVIQEIYMDGLVAIDGRLRPGDQILEVNGEDVTRASHSEARLYVLGLVEGGLAQLDGRLRRDDRILEINGVDIRGGTQAEAAENY</sequence>
<dbReference type="PANTHER" id="PTHR23119">
    <property type="entry name" value="DISCS LARGE"/>
    <property type="match status" value="1"/>
</dbReference>
<dbReference type="GO" id="GO:0097120">
    <property type="term" value="P:receptor localization to synapse"/>
    <property type="evidence" value="ECO:0007669"/>
    <property type="project" value="TreeGrafter"/>
</dbReference>
<evidence type="ECO:0000256" key="2">
    <source>
        <dbReference type="ARBA" id="ARBA00023136"/>
    </source>
</evidence>
<dbReference type="PANTHER" id="PTHR23119:SF51">
    <property type="entry name" value="DISKS LARGE 1 TUMOR SUPPRESSOR PROTEIN"/>
    <property type="match status" value="1"/>
</dbReference>
<name>A0A1I8F487_9PLAT</name>
<accession>A0A1I8F487</accession>
<dbReference type="SUPFAM" id="SSF50156">
    <property type="entry name" value="PDZ domain-like"/>
    <property type="match status" value="2"/>
</dbReference>
<dbReference type="AlphaFoldDB" id="A0A1I8F487"/>
<reference evidence="5" key="1">
    <citation type="submission" date="2016-11" db="UniProtKB">
        <authorList>
            <consortium name="WormBaseParasite"/>
        </authorList>
    </citation>
    <scope>IDENTIFICATION</scope>
</reference>
<keyword evidence="4" id="KW-1185">Reference proteome</keyword>
<dbReference type="GO" id="GO:0019901">
    <property type="term" value="F:protein kinase binding"/>
    <property type="evidence" value="ECO:0007669"/>
    <property type="project" value="TreeGrafter"/>
</dbReference>
<dbReference type="Pfam" id="PF00595">
    <property type="entry name" value="PDZ"/>
    <property type="match status" value="2"/>
</dbReference>
<dbReference type="Proteomes" id="UP000095280">
    <property type="component" value="Unplaced"/>
</dbReference>
<dbReference type="InterPro" id="IPR001478">
    <property type="entry name" value="PDZ"/>
</dbReference>
<organism evidence="4 5">
    <name type="scientific">Macrostomum lignano</name>
    <dbReference type="NCBI Taxonomy" id="282301"/>
    <lineage>
        <taxon>Eukaryota</taxon>
        <taxon>Metazoa</taxon>
        <taxon>Spiralia</taxon>
        <taxon>Lophotrochozoa</taxon>
        <taxon>Platyhelminthes</taxon>
        <taxon>Rhabditophora</taxon>
        <taxon>Macrostomorpha</taxon>
        <taxon>Macrostomida</taxon>
        <taxon>Macrostomidae</taxon>
        <taxon>Macrostomum</taxon>
    </lineage>
</organism>
<keyword evidence="2" id="KW-0472">Membrane</keyword>